<keyword evidence="2 4" id="KW-0732">Signal</keyword>
<keyword evidence="3" id="KW-0472">Membrane</keyword>
<dbReference type="PANTHER" id="PTHR35936">
    <property type="entry name" value="MEMBRANE-BOUND LYTIC MUREIN TRANSGLYCOSYLASE F"/>
    <property type="match status" value="1"/>
</dbReference>
<dbReference type="InterPro" id="IPR001638">
    <property type="entry name" value="Solute-binding_3/MltF_N"/>
</dbReference>
<evidence type="ECO:0000256" key="3">
    <source>
        <dbReference type="ARBA" id="ARBA00023237"/>
    </source>
</evidence>
<dbReference type="Pfam" id="PF00497">
    <property type="entry name" value="SBP_bac_3"/>
    <property type="match status" value="1"/>
</dbReference>
<protein>
    <submittedName>
        <fullName evidence="6">Lytic transglycosylase F</fullName>
    </submittedName>
</protein>
<comment type="subcellular location">
    <subcellularLocation>
        <location evidence="1">Cell outer membrane</location>
        <topology evidence="1">Peripheral membrane protein</topology>
    </subcellularLocation>
</comment>
<feature type="signal peptide" evidence="4">
    <location>
        <begin position="1"/>
        <end position="32"/>
    </location>
</feature>
<dbReference type="SMART" id="SM00062">
    <property type="entry name" value="PBPb"/>
    <property type="match status" value="1"/>
</dbReference>
<dbReference type="InterPro" id="IPR008258">
    <property type="entry name" value="Transglycosylase_SLT_dom_1"/>
</dbReference>
<dbReference type="CDD" id="cd01009">
    <property type="entry name" value="PBP2_YfhD_N"/>
    <property type="match status" value="1"/>
</dbReference>
<feature type="chain" id="PRO_5016434816" evidence="4">
    <location>
        <begin position="33"/>
        <end position="512"/>
    </location>
</feature>
<dbReference type="SUPFAM" id="SSF53850">
    <property type="entry name" value="Periplasmic binding protein-like II"/>
    <property type="match status" value="1"/>
</dbReference>
<keyword evidence="7" id="KW-1185">Reference proteome</keyword>
<dbReference type="PROSITE" id="PS51257">
    <property type="entry name" value="PROKAR_LIPOPROTEIN"/>
    <property type="match status" value="1"/>
</dbReference>
<dbReference type="Gene3D" id="1.10.530.10">
    <property type="match status" value="1"/>
</dbReference>
<dbReference type="Pfam" id="PF01464">
    <property type="entry name" value="SLT"/>
    <property type="match status" value="1"/>
</dbReference>
<dbReference type="GO" id="GO:0009279">
    <property type="term" value="C:cell outer membrane"/>
    <property type="evidence" value="ECO:0007669"/>
    <property type="project" value="UniProtKB-SubCell"/>
</dbReference>
<accession>A0A316TTF3</accession>
<dbReference type="EMBL" id="QGGB01000002">
    <property type="protein sequence ID" value="PWN07710.1"/>
    <property type="molecule type" value="Genomic_DNA"/>
</dbReference>
<gene>
    <name evidence="6" type="ORF">DDZ15_01425</name>
</gene>
<dbReference type="PANTHER" id="PTHR35936:SF32">
    <property type="entry name" value="MEMBRANE-BOUND LYTIC MUREIN TRANSGLYCOSYLASE F"/>
    <property type="match status" value="1"/>
</dbReference>
<evidence type="ECO:0000256" key="4">
    <source>
        <dbReference type="SAM" id="SignalP"/>
    </source>
</evidence>
<evidence type="ECO:0000259" key="5">
    <source>
        <dbReference type="SMART" id="SM00062"/>
    </source>
</evidence>
<dbReference type="OrthoDB" id="9815002at2"/>
<dbReference type="CDD" id="cd13403">
    <property type="entry name" value="MLTF-like"/>
    <property type="match status" value="1"/>
</dbReference>
<reference evidence="6 7" key="1">
    <citation type="submission" date="2018-05" db="EMBL/GenBank/DDBJ databases">
        <title>Rhodohalobacter halophilus gen. nov., sp. nov., a moderately halophilic member of the family Balneolaceae.</title>
        <authorList>
            <person name="Liu Z.-W."/>
        </authorList>
    </citation>
    <scope>NUCLEOTIDE SEQUENCE [LARGE SCALE GENOMIC DNA]</scope>
    <source>
        <strain evidence="6 7">8A47</strain>
    </source>
</reference>
<dbReference type="SUPFAM" id="SSF53955">
    <property type="entry name" value="Lysozyme-like"/>
    <property type="match status" value="1"/>
</dbReference>
<proteinExistence type="predicted"/>
<evidence type="ECO:0000313" key="6">
    <source>
        <dbReference type="EMBL" id="PWN07710.1"/>
    </source>
</evidence>
<dbReference type="AlphaFoldDB" id="A0A316TTF3"/>
<organism evidence="6 7">
    <name type="scientific">Rhodohalobacter mucosus</name>
    <dbReference type="NCBI Taxonomy" id="2079485"/>
    <lineage>
        <taxon>Bacteria</taxon>
        <taxon>Pseudomonadati</taxon>
        <taxon>Balneolota</taxon>
        <taxon>Balneolia</taxon>
        <taxon>Balneolales</taxon>
        <taxon>Balneolaceae</taxon>
        <taxon>Rhodohalobacter</taxon>
    </lineage>
</organism>
<evidence type="ECO:0000256" key="2">
    <source>
        <dbReference type="ARBA" id="ARBA00022729"/>
    </source>
</evidence>
<dbReference type="InterPro" id="IPR023346">
    <property type="entry name" value="Lysozyme-like_dom_sf"/>
</dbReference>
<sequence length="512" mass="58679">MILDRKKIKEKRTGFTLPLIFSALLISGCTVADQETETVAEADQKLLSVTEPVQRDFAEISRSGVLRMITHYSSNTYFLNQGIEVGFEYELVKEFARENDLALEVVIIGDDENPYDLLNSGEGDVIAANYTITPERREWVNFTRPYNLVDQLLVFSSSVQAYPGTLEELSGSGIPVSVRRNSSYYSTLTRIIEERGLDIEIDLIPDVMDTETTLVQVAEGEYLATVADDNMFDATNRYMEGLFAGPVISRNDTIAWAIRKNAPDLESRMNRFLYKHFRFTEDRERPRRSTFLNVLRKKYFGESRQVAEYYNPDWQFQSLGIISPYDDMVKAVADSMELDWLLLTAMIAQESSFNPESKSWAGAVGLMQVMPRFVEVEYDRLYDPMVNIREGARILKEHMMHYSYMDSTNMIAMALATYNVGLGHMADARRLAIDQNKNPNEWENVADALLKLMQRRYYQNARFGFARGIEPVQYVKEIMNRYRTYEAVIALAENRQQSGISGVFGTSMSRLP</sequence>
<dbReference type="RefSeq" id="WP_109644117.1">
    <property type="nucleotide sequence ID" value="NZ_QGGB01000002.1"/>
</dbReference>
<dbReference type="Gene3D" id="3.40.190.10">
    <property type="entry name" value="Periplasmic binding protein-like II"/>
    <property type="match status" value="2"/>
</dbReference>
<name>A0A316TTF3_9BACT</name>
<evidence type="ECO:0000256" key="1">
    <source>
        <dbReference type="ARBA" id="ARBA00004339"/>
    </source>
</evidence>
<evidence type="ECO:0000313" key="7">
    <source>
        <dbReference type="Proteomes" id="UP000245533"/>
    </source>
</evidence>
<feature type="domain" description="Solute-binding protein family 3/N-terminal" evidence="5">
    <location>
        <begin position="65"/>
        <end position="303"/>
    </location>
</feature>
<dbReference type="Proteomes" id="UP000245533">
    <property type="component" value="Unassembled WGS sequence"/>
</dbReference>
<comment type="caution">
    <text evidence="6">The sequence shown here is derived from an EMBL/GenBank/DDBJ whole genome shotgun (WGS) entry which is preliminary data.</text>
</comment>
<keyword evidence="3" id="KW-0998">Cell outer membrane</keyword>